<keyword evidence="2" id="KW-1185">Reference proteome</keyword>
<protein>
    <submittedName>
        <fullName evidence="1">Uncharacterized protein</fullName>
    </submittedName>
</protein>
<gene>
    <name evidence="1" type="ORF">Ddye_022626</name>
</gene>
<proteinExistence type="predicted"/>
<dbReference type="AlphaFoldDB" id="A0AAD9WSI4"/>
<accession>A0AAD9WSI4</accession>
<dbReference type="Proteomes" id="UP001280121">
    <property type="component" value="Unassembled WGS sequence"/>
</dbReference>
<evidence type="ECO:0000313" key="2">
    <source>
        <dbReference type="Proteomes" id="UP001280121"/>
    </source>
</evidence>
<organism evidence="1 2">
    <name type="scientific">Dipteronia dyeriana</name>
    <dbReference type="NCBI Taxonomy" id="168575"/>
    <lineage>
        <taxon>Eukaryota</taxon>
        <taxon>Viridiplantae</taxon>
        <taxon>Streptophyta</taxon>
        <taxon>Embryophyta</taxon>
        <taxon>Tracheophyta</taxon>
        <taxon>Spermatophyta</taxon>
        <taxon>Magnoliopsida</taxon>
        <taxon>eudicotyledons</taxon>
        <taxon>Gunneridae</taxon>
        <taxon>Pentapetalae</taxon>
        <taxon>rosids</taxon>
        <taxon>malvids</taxon>
        <taxon>Sapindales</taxon>
        <taxon>Sapindaceae</taxon>
        <taxon>Hippocastanoideae</taxon>
        <taxon>Acereae</taxon>
        <taxon>Dipteronia</taxon>
    </lineage>
</organism>
<evidence type="ECO:0000313" key="1">
    <source>
        <dbReference type="EMBL" id="KAK2640863.1"/>
    </source>
</evidence>
<reference evidence="1" key="1">
    <citation type="journal article" date="2023" name="Plant J.">
        <title>Genome sequences and population genomics provide insights into the demographic history, inbreeding, and mutation load of two 'living fossil' tree species of Dipteronia.</title>
        <authorList>
            <person name="Feng Y."/>
            <person name="Comes H.P."/>
            <person name="Chen J."/>
            <person name="Zhu S."/>
            <person name="Lu R."/>
            <person name="Zhang X."/>
            <person name="Li P."/>
            <person name="Qiu J."/>
            <person name="Olsen K.M."/>
            <person name="Qiu Y."/>
        </authorList>
    </citation>
    <scope>NUCLEOTIDE SEQUENCE</scope>
    <source>
        <strain evidence="1">KIB01</strain>
    </source>
</reference>
<dbReference type="EMBL" id="JANJYI010000007">
    <property type="protein sequence ID" value="KAK2640863.1"/>
    <property type="molecule type" value="Genomic_DNA"/>
</dbReference>
<name>A0AAD9WSI4_9ROSI</name>
<comment type="caution">
    <text evidence="1">The sequence shown here is derived from an EMBL/GenBank/DDBJ whole genome shotgun (WGS) entry which is preliminary data.</text>
</comment>
<sequence length="161" mass="18170">MQTEVSQGSRSVLAKQAWRVLSSHDLLAVRVLKAKYFSQVDSRCSYQSGLLSHLEKFDLSLNGIGIWRSYISVLCEQWVPDSLGGKVSEFCLKSFSDKQVVENSMEAKNPVKEFSLDDIKVLCMISWVVWESRNSLLSCGKSKDPESVVGWITDLLVEFIN</sequence>